<dbReference type="KEGG" id="smo:SELMODRAFT_91575"/>
<dbReference type="EMBL" id="GL377580">
    <property type="protein sequence ID" value="EFJ28087.1"/>
    <property type="molecule type" value="Genomic_DNA"/>
</dbReference>
<dbReference type="PROSITE" id="PS50054">
    <property type="entry name" value="TYR_PHOSPHATASE_DUAL"/>
    <property type="match status" value="1"/>
</dbReference>
<gene>
    <name evidence="6" type="ORF">SELMODRAFT_91575</name>
    <name evidence="5" type="ORF">SELMODRAFT_94333</name>
</gene>
<evidence type="ECO:0000256" key="1">
    <source>
        <dbReference type="ARBA" id="ARBA00022801"/>
    </source>
</evidence>
<dbReference type="GO" id="GO:0004721">
    <property type="term" value="F:phosphoprotein phosphatase activity"/>
    <property type="evidence" value="ECO:0007669"/>
    <property type="project" value="UniProtKB-KW"/>
</dbReference>
<dbReference type="InterPro" id="IPR000340">
    <property type="entry name" value="Dual-sp_phosphatase_cat-dom"/>
</dbReference>
<keyword evidence="7" id="KW-1185">Reference proteome</keyword>
<sequence length="215" mass="24558">MKRDKFAFFEKECSRVAEHIYLGSDAVARNRETLLANKITHVLNCVGFICKEYFRDDFKYHTLWLQDSPSEDITSILYDVFDYFEEVRELGGRVFVHCCQGVSRSTALVIAYLMWREGRSFEDAFQDVKAARGITNPNMGFACQLLQAQKRVHASPASPNSILRMYRMAPHSPYDALHLVPKTINNPSPTALDSRGAFVVHVPSAIFVWIGRKCE</sequence>
<name>D8REX4_SELML</name>
<dbReference type="HOGENOM" id="CLU_1559279_0_0_1"/>
<dbReference type="PROSITE" id="PS50056">
    <property type="entry name" value="TYR_PHOSPHATASE_2"/>
    <property type="match status" value="1"/>
</dbReference>
<feature type="domain" description="Tyrosine-protein phosphatase" evidence="3">
    <location>
        <begin position="12"/>
        <end position="154"/>
    </location>
</feature>
<dbReference type="PROSITE" id="PS00383">
    <property type="entry name" value="TYR_PHOSPHATASE_1"/>
    <property type="match status" value="1"/>
</dbReference>
<dbReference type="Gramene" id="EFJ28087">
    <property type="protein sequence ID" value="EFJ28087"/>
    <property type="gene ID" value="SELMODRAFT_94333"/>
</dbReference>
<dbReference type="Gene3D" id="3.90.190.10">
    <property type="entry name" value="Protein tyrosine phosphatase superfamily"/>
    <property type="match status" value="1"/>
</dbReference>
<dbReference type="KEGG" id="smo:SELMODRAFT_94333"/>
<dbReference type="InterPro" id="IPR016130">
    <property type="entry name" value="Tyr_Pase_AS"/>
</dbReference>
<dbReference type="InterPro" id="IPR000387">
    <property type="entry name" value="Tyr_Pase_dom"/>
</dbReference>
<keyword evidence="2" id="KW-0904">Protein phosphatase</keyword>
<dbReference type="SUPFAM" id="SSF55753">
    <property type="entry name" value="Actin depolymerizing proteins"/>
    <property type="match status" value="1"/>
</dbReference>
<dbReference type="Gramene" id="EFJ29516">
    <property type="protein sequence ID" value="EFJ29516"/>
    <property type="gene ID" value="SELMODRAFT_91575"/>
</dbReference>
<dbReference type="EMBL" id="GL377577">
    <property type="protein sequence ID" value="EFJ29516.1"/>
    <property type="molecule type" value="Genomic_DNA"/>
</dbReference>
<dbReference type="InterPro" id="IPR029021">
    <property type="entry name" value="Prot-tyrosine_phosphatase-like"/>
</dbReference>
<protein>
    <recommendedName>
        <fullName evidence="8">MAP kinase phosphatase 1</fullName>
    </recommendedName>
</protein>
<feature type="domain" description="Tyrosine specific protein phosphatases" evidence="4">
    <location>
        <begin position="71"/>
        <end position="132"/>
    </location>
</feature>
<proteinExistence type="predicted"/>
<dbReference type="PANTHER" id="PTHR46381:SF2">
    <property type="entry name" value="MAP KINASE PHOSPHATASE"/>
    <property type="match status" value="1"/>
</dbReference>
<dbReference type="SMART" id="SM00195">
    <property type="entry name" value="DSPc"/>
    <property type="match status" value="1"/>
</dbReference>
<dbReference type="Proteomes" id="UP000001514">
    <property type="component" value="Unassembled WGS sequence"/>
</dbReference>
<dbReference type="PANTHER" id="PTHR46381">
    <property type="entry name" value="MKPA PROTEIN"/>
    <property type="match status" value="1"/>
</dbReference>
<organism evidence="7">
    <name type="scientific">Selaginella moellendorffii</name>
    <name type="common">Spikemoss</name>
    <dbReference type="NCBI Taxonomy" id="88036"/>
    <lineage>
        <taxon>Eukaryota</taxon>
        <taxon>Viridiplantae</taxon>
        <taxon>Streptophyta</taxon>
        <taxon>Embryophyta</taxon>
        <taxon>Tracheophyta</taxon>
        <taxon>Lycopodiopsida</taxon>
        <taxon>Selaginellales</taxon>
        <taxon>Selaginellaceae</taxon>
        <taxon>Selaginella</taxon>
    </lineage>
</organism>
<dbReference type="Pfam" id="PF00782">
    <property type="entry name" value="DSPc"/>
    <property type="match status" value="1"/>
</dbReference>
<evidence type="ECO:0000313" key="5">
    <source>
        <dbReference type="EMBL" id="EFJ28087.1"/>
    </source>
</evidence>
<evidence type="ECO:0000259" key="4">
    <source>
        <dbReference type="PROSITE" id="PS50056"/>
    </source>
</evidence>
<accession>D8REX4</accession>
<evidence type="ECO:0008006" key="8">
    <source>
        <dbReference type="Google" id="ProtNLM"/>
    </source>
</evidence>
<dbReference type="CDD" id="cd14498">
    <property type="entry name" value="DSP"/>
    <property type="match status" value="1"/>
</dbReference>
<dbReference type="eggNOG" id="KOG1716">
    <property type="taxonomic scope" value="Eukaryota"/>
</dbReference>
<reference evidence="6 7" key="1">
    <citation type="journal article" date="2011" name="Science">
        <title>The Selaginella genome identifies genetic changes associated with the evolution of vascular plants.</title>
        <authorList>
            <person name="Banks J.A."/>
            <person name="Nishiyama T."/>
            <person name="Hasebe M."/>
            <person name="Bowman J.L."/>
            <person name="Gribskov M."/>
            <person name="dePamphilis C."/>
            <person name="Albert V.A."/>
            <person name="Aono N."/>
            <person name="Aoyama T."/>
            <person name="Ambrose B.A."/>
            <person name="Ashton N.W."/>
            <person name="Axtell M.J."/>
            <person name="Barker E."/>
            <person name="Barker M.S."/>
            <person name="Bennetzen J.L."/>
            <person name="Bonawitz N.D."/>
            <person name="Chapple C."/>
            <person name="Cheng C."/>
            <person name="Correa L.G."/>
            <person name="Dacre M."/>
            <person name="DeBarry J."/>
            <person name="Dreyer I."/>
            <person name="Elias M."/>
            <person name="Engstrom E.M."/>
            <person name="Estelle M."/>
            <person name="Feng L."/>
            <person name="Finet C."/>
            <person name="Floyd S.K."/>
            <person name="Frommer W.B."/>
            <person name="Fujita T."/>
            <person name="Gramzow L."/>
            <person name="Gutensohn M."/>
            <person name="Harholt J."/>
            <person name="Hattori M."/>
            <person name="Heyl A."/>
            <person name="Hirai T."/>
            <person name="Hiwatashi Y."/>
            <person name="Ishikawa M."/>
            <person name="Iwata M."/>
            <person name="Karol K.G."/>
            <person name="Koehler B."/>
            <person name="Kolukisaoglu U."/>
            <person name="Kubo M."/>
            <person name="Kurata T."/>
            <person name="Lalonde S."/>
            <person name="Li K."/>
            <person name="Li Y."/>
            <person name="Litt A."/>
            <person name="Lyons E."/>
            <person name="Manning G."/>
            <person name="Maruyama T."/>
            <person name="Michael T.P."/>
            <person name="Mikami K."/>
            <person name="Miyazaki S."/>
            <person name="Morinaga S."/>
            <person name="Murata T."/>
            <person name="Mueller-Roeber B."/>
            <person name="Nelson D.R."/>
            <person name="Obara M."/>
            <person name="Oguri Y."/>
            <person name="Olmstead R.G."/>
            <person name="Onodera N."/>
            <person name="Petersen B.L."/>
            <person name="Pils B."/>
            <person name="Prigge M."/>
            <person name="Rensing S.A."/>
            <person name="Riano-Pachon D.M."/>
            <person name="Roberts A.W."/>
            <person name="Sato Y."/>
            <person name="Scheller H.V."/>
            <person name="Schulz B."/>
            <person name="Schulz C."/>
            <person name="Shakirov E.V."/>
            <person name="Shibagaki N."/>
            <person name="Shinohara N."/>
            <person name="Shippen D.E."/>
            <person name="Soerensen I."/>
            <person name="Sotooka R."/>
            <person name="Sugimoto N."/>
            <person name="Sugita M."/>
            <person name="Sumikawa N."/>
            <person name="Tanurdzic M."/>
            <person name="Theissen G."/>
            <person name="Ulvskov P."/>
            <person name="Wakazuki S."/>
            <person name="Weng J.K."/>
            <person name="Willats W.W."/>
            <person name="Wipf D."/>
            <person name="Wolf P.G."/>
            <person name="Yang L."/>
            <person name="Zimmer A.D."/>
            <person name="Zhu Q."/>
            <person name="Mitros T."/>
            <person name="Hellsten U."/>
            <person name="Loque D."/>
            <person name="Otillar R."/>
            <person name="Salamov A."/>
            <person name="Schmutz J."/>
            <person name="Shapiro H."/>
            <person name="Lindquist E."/>
            <person name="Lucas S."/>
            <person name="Rokhsar D."/>
            <person name="Grigoriev I.V."/>
        </authorList>
    </citation>
    <scope>NUCLEOTIDE SEQUENCE [LARGE SCALE GENOMIC DNA]</scope>
</reference>
<dbReference type="AlphaFoldDB" id="D8REX4"/>
<dbReference type="InterPro" id="IPR020422">
    <property type="entry name" value="TYR_PHOSPHATASE_DUAL_dom"/>
</dbReference>
<dbReference type="STRING" id="88036.D8REX4"/>
<evidence type="ECO:0000313" key="6">
    <source>
        <dbReference type="EMBL" id="EFJ29516.1"/>
    </source>
</evidence>
<dbReference type="InParanoid" id="D8REX4"/>
<evidence type="ECO:0000259" key="3">
    <source>
        <dbReference type="PROSITE" id="PS50054"/>
    </source>
</evidence>
<feature type="non-terminal residue" evidence="6">
    <location>
        <position position="215"/>
    </location>
</feature>
<keyword evidence="1" id="KW-0378">Hydrolase</keyword>
<evidence type="ECO:0000256" key="2">
    <source>
        <dbReference type="ARBA" id="ARBA00022912"/>
    </source>
</evidence>
<evidence type="ECO:0000313" key="7">
    <source>
        <dbReference type="Proteomes" id="UP000001514"/>
    </source>
</evidence>
<dbReference type="SUPFAM" id="SSF52799">
    <property type="entry name" value="(Phosphotyrosine protein) phosphatases II"/>
    <property type="match status" value="1"/>
</dbReference>
<dbReference type="OMA" id="NHESCAN"/>